<dbReference type="EMBL" id="JAFMPM010000007">
    <property type="protein sequence ID" value="MBO0613891.1"/>
    <property type="molecule type" value="Genomic_DNA"/>
</dbReference>
<dbReference type="RefSeq" id="WP_207251628.1">
    <property type="nucleotide sequence ID" value="NZ_JAFMPM010000007.1"/>
</dbReference>
<reference evidence="2" key="2">
    <citation type="submission" date="2021-04" db="EMBL/GenBank/DDBJ databases">
        <title>Complete Genome and methylome analysis of Thiothrix fructosivorans ATCC 49748.</title>
        <authorList>
            <person name="Fomenkov A."/>
            <person name="Sun L."/>
            <person name="Vincze T."/>
            <person name="Grabovich M.Y."/>
            <person name="Roberts R.J."/>
        </authorList>
    </citation>
    <scope>NUCLEOTIDE SEQUENCE</scope>
    <source>
        <strain evidence="2">ATCC 49748</strain>
    </source>
</reference>
<dbReference type="Proteomes" id="UP000664466">
    <property type="component" value="Unassembled WGS sequence"/>
</dbReference>
<name>A0A8B0SII5_9GAMM</name>
<sequence>MSLLTETSKNDHKFPLLLRQGVRLRRGASGVMQVQRDERLPRWQQRLEKLFARQAY</sequence>
<evidence type="ECO:0000313" key="2">
    <source>
        <dbReference type="EMBL" id="QTX10260.1"/>
    </source>
</evidence>
<gene>
    <name evidence="2" type="ORF">J1836_016970</name>
    <name evidence="1" type="ORF">J1836_13340</name>
</gene>
<accession>A0A8B0SII5</accession>
<dbReference type="EMBL" id="CP072748">
    <property type="protein sequence ID" value="QTX10260.1"/>
    <property type="molecule type" value="Genomic_DNA"/>
</dbReference>
<reference evidence="1 3" key="1">
    <citation type="submission" date="2021-03" db="EMBL/GenBank/DDBJ databases">
        <title>Draft genome and methylome analysis of Thiotrix fructosivoruns ATCC 49748.</title>
        <authorList>
            <person name="Fomenkov A."/>
            <person name="Grabovich M.Y."/>
            <person name="Roberts R.J."/>
        </authorList>
    </citation>
    <scope>NUCLEOTIDE SEQUENCE [LARGE SCALE GENOMIC DNA]</scope>
    <source>
        <strain evidence="1 3">ATCC 49748</strain>
    </source>
</reference>
<evidence type="ECO:0000313" key="1">
    <source>
        <dbReference type="EMBL" id="MBO0613891.1"/>
    </source>
</evidence>
<evidence type="ECO:0000313" key="3">
    <source>
        <dbReference type="Proteomes" id="UP000664466"/>
    </source>
</evidence>
<organism evidence="2">
    <name type="scientific">Thiothrix fructosivorans</name>
    <dbReference type="NCBI Taxonomy" id="111770"/>
    <lineage>
        <taxon>Bacteria</taxon>
        <taxon>Pseudomonadati</taxon>
        <taxon>Pseudomonadota</taxon>
        <taxon>Gammaproteobacteria</taxon>
        <taxon>Thiotrichales</taxon>
        <taxon>Thiotrichaceae</taxon>
        <taxon>Thiothrix</taxon>
    </lineage>
</organism>
<proteinExistence type="predicted"/>
<dbReference type="AlphaFoldDB" id="A0A8B0SII5"/>
<keyword evidence="3" id="KW-1185">Reference proteome</keyword>
<protein>
    <submittedName>
        <fullName evidence="2">Uncharacterized protein</fullName>
    </submittedName>
</protein>